<keyword evidence="5 8" id="KW-1133">Transmembrane helix</keyword>
<name>A0A0Q3K0J1_BRADI</name>
<dbReference type="AlphaFoldDB" id="A0A0Q3K0J1"/>
<dbReference type="GO" id="GO:0005516">
    <property type="term" value="F:calmodulin binding"/>
    <property type="evidence" value="ECO:0007669"/>
    <property type="project" value="UniProtKB-KW"/>
</dbReference>
<feature type="transmembrane region" description="Helical" evidence="10">
    <location>
        <begin position="262"/>
        <end position="281"/>
    </location>
</feature>
<evidence type="ECO:0000256" key="10">
    <source>
        <dbReference type="SAM" id="Phobius"/>
    </source>
</evidence>
<evidence type="ECO:0000256" key="2">
    <source>
        <dbReference type="ARBA" id="ARBA00006574"/>
    </source>
</evidence>
<reference evidence="12" key="3">
    <citation type="submission" date="2018-08" db="UniProtKB">
        <authorList>
            <consortium name="EnsemblPlants"/>
        </authorList>
    </citation>
    <scope>IDENTIFICATION</scope>
    <source>
        <strain evidence="12">cv. Bd21</strain>
    </source>
</reference>
<dbReference type="OrthoDB" id="1388414at2759"/>
<evidence type="ECO:0000256" key="5">
    <source>
        <dbReference type="ARBA" id="ARBA00022989"/>
    </source>
</evidence>
<dbReference type="EMBL" id="CM000880">
    <property type="protein sequence ID" value="KQK17700.1"/>
    <property type="molecule type" value="Genomic_DNA"/>
</dbReference>
<evidence type="ECO:0000256" key="1">
    <source>
        <dbReference type="ARBA" id="ARBA00004141"/>
    </source>
</evidence>
<feature type="transmembrane region" description="Helical" evidence="10">
    <location>
        <begin position="58"/>
        <end position="80"/>
    </location>
</feature>
<comment type="similarity">
    <text evidence="2 8">Belongs to the MLO family.</text>
</comment>
<dbReference type="KEGG" id="bdi:100827835"/>
<feature type="transmembrane region" description="Helical" evidence="10">
    <location>
        <begin position="123"/>
        <end position="144"/>
    </location>
</feature>
<dbReference type="RefSeq" id="XP_003560590.1">
    <property type="nucleotide sequence ID" value="XM_003560542.4"/>
</dbReference>
<feature type="transmembrane region" description="Helical" evidence="10">
    <location>
        <begin position="12"/>
        <end position="32"/>
    </location>
</feature>
<proteinExistence type="inferred from homology"/>
<dbReference type="GO" id="GO:0006952">
    <property type="term" value="P:defense response"/>
    <property type="evidence" value="ECO:0007669"/>
    <property type="project" value="UniProtKB-KW"/>
</dbReference>
<feature type="transmembrane region" description="Helical" evidence="10">
    <location>
        <begin position="344"/>
        <end position="367"/>
    </location>
</feature>
<feature type="transmembrane region" description="Helical" evidence="10">
    <location>
        <begin position="387"/>
        <end position="408"/>
    </location>
</feature>
<comment type="domain">
    <text evidence="8">The C-terminus contains a calmodulin-binding domain, which binds calmodulin in a calcium-dependent fashion.</text>
</comment>
<feature type="region of interest" description="Disordered" evidence="9">
    <location>
        <begin position="449"/>
        <end position="473"/>
    </location>
</feature>
<evidence type="ECO:0000256" key="4">
    <source>
        <dbReference type="ARBA" id="ARBA00022821"/>
    </source>
</evidence>
<dbReference type="STRING" id="15368.A0A0Q3K0J1"/>
<dbReference type="PANTHER" id="PTHR31942:SF54">
    <property type="entry name" value="MLO-LIKE PROTEIN 13"/>
    <property type="match status" value="1"/>
</dbReference>
<keyword evidence="3 8" id="KW-0812">Transmembrane</keyword>
<organism evidence="11">
    <name type="scientific">Brachypodium distachyon</name>
    <name type="common">Purple false brome</name>
    <name type="synonym">Trachynia distachya</name>
    <dbReference type="NCBI Taxonomy" id="15368"/>
    <lineage>
        <taxon>Eukaryota</taxon>
        <taxon>Viridiplantae</taxon>
        <taxon>Streptophyta</taxon>
        <taxon>Embryophyta</taxon>
        <taxon>Tracheophyta</taxon>
        <taxon>Spermatophyta</taxon>
        <taxon>Magnoliopsida</taxon>
        <taxon>Liliopsida</taxon>
        <taxon>Poales</taxon>
        <taxon>Poaceae</taxon>
        <taxon>BOP clade</taxon>
        <taxon>Pooideae</taxon>
        <taxon>Stipodae</taxon>
        <taxon>Brachypodieae</taxon>
        <taxon>Brachypodium</taxon>
    </lineage>
</organism>
<evidence type="ECO:0000256" key="9">
    <source>
        <dbReference type="SAM" id="MobiDB-lite"/>
    </source>
</evidence>
<dbReference type="InterPro" id="IPR004326">
    <property type="entry name" value="Mlo"/>
</dbReference>
<evidence type="ECO:0000256" key="6">
    <source>
        <dbReference type="ARBA" id="ARBA00023136"/>
    </source>
</evidence>
<evidence type="ECO:0000256" key="7">
    <source>
        <dbReference type="ARBA" id="ARBA00023265"/>
    </source>
</evidence>
<evidence type="ECO:0000313" key="12">
    <source>
        <dbReference type="EnsemblPlants" id="KQK17700"/>
    </source>
</evidence>
<reference evidence="11" key="2">
    <citation type="submission" date="2017-06" db="EMBL/GenBank/DDBJ databases">
        <title>WGS assembly of Brachypodium distachyon.</title>
        <authorList>
            <consortium name="The International Brachypodium Initiative"/>
            <person name="Lucas S."/>
            <person name="Harmon-Smith M."/>
            <person name="Lail K."/>
            <person name="Tice H."/>
            <person name="Grimwood J."/>
            <person name="Bruce D."/>
            <person name="Barry K."/>
            <person name="Shu S."/>
            <person name="Lindquist E."/>
            <person name="Wang M."/>
            <person name="Pitluck S."/>
            <person name="Vogel J.P."/>
            <person name="Garvin D.F."/>
            <person name="Mockler T.C."/>
            <person name="Schmutz J."/>
            <person name="Rokhsar D."/>
            <person name="Bevan M.W."/>
        </authorList>
    </citation>
    <scope>NUCLEOTIDE SEQUENCE</scope>
    <source>
        <strain evidence="11">Bd21</strain>
    </source>
</reference>
<dbReference type="Proteomes" id="UP000008810">
    <property type="component" value="Chromosome 1"/>
</dbReference>
<comment type="function">
    <text evidence="8">May be involved in modulation of pathogen defense and leaf cell death.</text>
</comment>
<evidence type="ECO:0000256" key="8">
    <source>
        <dbReference type="RuleBase" id="RU280816"/>
    </source>
</evidence>
<dbReference type="Gramene" id="KQK17700">
    <property type="protein sequence ID" value="KQK17700"/>
    <property type="gene ID" value="BRADI_1g36172v3"/>
</dbReference>
<dbReference type="ExpressionAtlas" id="A0A0Q3K0J1">
    <property type="expression patterns" value="baseline and differential"/>
</dbReference>
<comment type="subcellular location">
    <subcellularLocation>
        <location evidence="1 8">Membrane</location>
        <topology evidence="1 8">Multi-pass membrane protein</topology>
    </subcellularLocation>
</comment>
<gene>
    <name evidence="12" type="primary">LOC100827835</name>
    <name evidence="8" type="synonym">MLO</name>
    <name evidence="11" type="ORF">BRADI_1g36172v3</name>
</gene>
<keyword evidence="6 8" id="KW-0472">Membrane</keyword>
<keyword evidence="8" id="KW-0112">Calmodulin-binding</keyword>
<keyword evidence="4 8" id="KW-0611">Plant defense</keyword>
<evidence type="ECO:0000313" key="11">
    <source>
        <dbReference type="EMBL" id="KQK17700.1"/>
    </source>
</evidence>
<dbReference type="GeneID" id="100827835"/>
<dbReference type="EnsemblPlants" id="KQK17700">
    <property type="protein sequence ID" value="KQK17700"/>
    <property type="gene ID" value="BRADI_1g36172v3"/>
</dbReference>
<keyword evidence="13" id="KW-1185">Reference proteome</keyword>
<accession>A0A0Q3K0J1</accession>
<reference evidence="11 12" key="1">
    <citation type="journal article" date="2010" name="Nature">
        <title>Genome sequencing and analysis of the model grass Brachypodium distachyon.</title>
        <authorList>
            <consortium name="International Brachypodium Initiative"/>
        </authorList>
    </citation>
    <scope>NUCLEOTIDE SEQUENCE [LARGE SCALE GENOMIC DNA]</scope>
    <source>
        <strain evidence="11 12">Bd21</strain>
    </source>
</reference>
<evidence type="ECO:0000313" key="13">
    <source>
        <dbReference type="Proteomes" id="UP000008810"/>
    </source>
</evidence>
<evidence type="ECO:0000256" key="3">
    <source>
        <dbReference type="ARBA" id="ARBA00022692"/>
    </source>
</evidence>
<sequence length="511" mass="57717">MEDASLEHTPTWVVAAVCLSIVSVSLAAERLLHYLGKALKHKQQKTLYSALQRLKEELMLLGFISFLLSLSQGLIVHICIPETYTLLMLPCKKVNHKVPEEGGVHCKKKGDVPLLSLEALHQLHIFIFVLGFVHVVFCATTILLGGAKIRKWKHWETGIHREIRPKMAALQQRELAGNTTPLHIVLHREQGEFVSERTKGFWRQLAVISWIIAFLKQFHDSVSKSDYEALRSAFVLIHYPSRLDFDFHKYMIRALEHDFKRVVGISWYLWLFVILFLLLNINGWHTYFWLAFLPLFLLLVVGAKLQHIITRLAQEAAASLADETNQIPNIKPSKDHFWFGKPSIVLHLIHFILFQNAFEIGFFFWVLVTYGFDSCIMEQKAYAISRLVIGLIIQVVCSYITLPLYAIVTHMSGDIKLQALGSGLHESVTNWASGARNKGRSDMGLRNSLTWKRTGPNPNPVPGGGSGTEVPVARAPNERFGSSRNMLAPASGPDMDEIVSVVDIDGVSSRR</sequence>
<protein>
    <recommendedName>
        <fullName evidence="8">MLO-like protein</fullName>
    </recommendedName>
</protein>
<keyword evidence="7 8" id="KW-0568">Pathogenesis-related protein</keyword>
<dbReference type="Pfam" id="PF03094">
    <property type="entry name" value="Mlo"/>
    <property type="match status" value="2"/>
</dbReference>
<dbReference type="PANTHER" id="PTHR31942">
    <property type="entry name" value="MLO-LIKE PROTEIN 1"/>
    <property type="match status" value="1"/>
</dbReference>
<dbReference type="GO" id="GO:0016020">
    <property type="term" value="C:membrane"/>
    <property type="evidence" value="ECO:0007669"/>
    <property type="project" value="UniProtKB-SubCell"/>
</dbReference>